<evidence type="ECO:0000313" key="2">
    <source>
        <dbReference type="Proteomes" id="UP001500908"/>
    </source>
</evidence>
<sequence>MASFPCGTGAHPAEGKAYRAWVKAQNVLGRDVVRDARRGRGALPLADVAVGECGQWYVFAGRTRHDFSF</sequence>
<protein>
    <submittedName>
        <fullName evidence="1">Uncharacterized protein</fullName>
    </submittedName>
</protein>
<keyword evidence="2" id="KW-1185">Reference proteome</keyword>
<organism evidence="1 2">
    <name type="scientific">Salinactinospora qingdaonensis</name>
    <dbReference type="NCBI Taxonomy" id="702744"/>
    <lineage>
        <taxon>Bacteria</taxon>
        <taxon>Bacillati</taxon>
        <taxon>Actinomycetota</taxon>
        <taxon>Actinomycetes</taxon>
        <taxon>Streptosporangiales</taxon>
        <taxon>Nocardiopsidaceae</taxon>
        <taxon>Salinactinospora</taxon>
    </lineage>
</organism>
<gene>
    <name evidence="1" type="ORF">GCM10022402_04850</name>
</gene>
<comment type="caution">
    <text evidence="1">The sequence shown here is derived from an EMBL/GenBank/DDBJ whole genome shotgun (WGS) entry which is preliminary data.</text>
</comment>
<reference evidence="2" key="1">
    <citation type="journal article" date="2019" name="Int. J. Syst. Evol. Microbiol.">
        <title>The Global Catalogue of Microorganisms (GCM) 10K type strain sequencing project: providing services to taxonomists for standard genome sequencing and annotation.</title>
        <authorList>
            <consortium name="The Broad Institute Genomics Platform"/>
            <consortium name="The Broad Institute Genome Sequencing Center for Infectious Disease"/>
            <person name="Wu L."/>
            <person name="Ma J."/>
        </authorList>
    </citation>
    <scope>NUCLEOTIDE SEQUENCE [LARGE SCALE GENOMIC DNA]</scope>
    <source>
        <strain evidence="2">JCM 17137</strain>
    </source>
</reference>
<proteinExistence type="predicted"/>
<name>A0ABP7EY66_9ACTN</name>
<dbReference type="EMBL" id="BAABDD010000002">
    <property type="protein sequence ID" value="GAA3727218.1"/>
    <property type="molecule type" value="Genomic_DNA"/>
</dbReference>
<accession>A0ABP7EY66</accession>
<dbReference type="Proteomes" id="UP001500908">
    <property type="component" value="Unassembled WGS sequence"/>
</dbReference>
<evidence type="ECO:0000313" key="1">
    <source>
        <dbReference type="EMBL" id="GAA3727218.1"/>
    </source>
</evidence>